<dbReference type="Pfam" id="PF04083">
    <property type="entry name" value="Abhydro_lipase"/>
    <property type="match status" value="1"/>
</dbReference>
<name>A0A194PWK6_PAPXU</name>
<comment type="similarity">
    <text evidence="1 7">Belongs to the AB hydrolase superfamily. Lipase family.</text>
</comment>
<gene>
    <name evidence="13" type="primary">LOC106121167</name>
    <name evidence="11" type="ORF">RR46_09300</name>
</gene>
<dbReference type="InterPro" id="IPR025483">
    <property type="entry name" value="Lipase_euk"/>
</dbReference>
<dbReference type="Proteomes" id="UP000053268">
    <property type="component" value="Unassembled WGS sequence"/>
</dbReference>
<feature type="chain" id="PRO_5044554395" description="Lipase" evidence="9">
    <location>
        <begin position="19"/>
        <end position="420"/>
    </location>
</feature>
<dbReference type="GeneID" id="106121167"/>
<dbReference type="InterPro" id="IPR006693">
    <property type="entry name" value="AB_hydrolase_lipase"/>
</dbReference>
<feature type="signal peptide" evidence="9">
    <location>
        <begin position="1"/>
        <end position="18"/>
    </location>
</feature>
<dbReference type="GO" id="GO:0016042">
    <property type="term" value="P:lipid catabolic process"/>
    <property type="evidence" value="ECO:0007669"/>
    <property type="project" value="UniProtKB-KW"/>
</dbReference>
<accession>A0A194PWK6</accession>
<dbReference type="STRING" id="66420.A0A194PWK6"/>
<evidence type="ECO:0000256" key="7">
    <source>
        <dbReference type="PIRNR" id="PIRNR000862"/>
    </source>
</evidence>
<keyword evidence="5" id="KW-0443">Lipid metabolism</keyword>
<organism evidence="11 12">
    <name type="scientific">Papilio xuthus</name>
    <name type="common">Asian swallowtail butterfly</name>
    <dbReference type="NCBI Taxonomy" id="66420"/>
    <lineage>
        <taxon>Eukaryota</taxon>
        <taxon>Metazoa</taxon>
        <taxon>Ecdysozoa</taxon>
        <taxon>Arthropoda</taxon>
        <taxon>Hexapoda</taxon>
        <taxon>Insecta</taxon>
        <taxon>Pterygota</taxon>
        <taxon>Neoptera</taxon>
        <taxon>Endopterygota</taxon>
        <taxon>Lepidoptera</taxon>
        <taxon>Glossata</taxon>
        <taxon>Ditrysia</taxon>
        <taxon>Papilionoidea</taxon>
        <taxon>Papilionidae</taxon>
        <taxon>Papilioninae</taxon>
        <taxon>Papilio</taxon>
    </lineage>
</organism>
<keyword evidence="12" id="KW-1185">Reference proteome</keyword>
<dbReference type="GO" id="GO:0016788">
    <property type="term" value="F:hydrolase activity, acting on ester bonds"/>
    <property type="evidence" value="ECO:0007669"/>
    <property type="project" value="InterPro"/>
</dbReference>
<dbReference type="InterPro" id="IPR029058">
    <property type="entry name" value="AB_hydrolase_fold"/>
</dbReference>
<dbReference type="RefSeq" id="XP_013172134.1">
    <property type="nucleotide sequence ID" value="XM_013316680.1"/>
</dbReference>
<protein>
    <recommendedName>
        <fullName evidence="7">Lipase</fullName>
    </recommendedName>
</protein>
<dbReference type="KEGG" id="pxu:106121167"/>
<keyword evidence="4 7" id="KW-0442">Lipid degradation</keyword>
<dbReference type="PIRSF" id="PIRSF000862">
    <property type="entry name" value="Steryl_ester_lip"/>
    <property type="match status" value="1"/>
</dbReference>
<dbReference type="AlphaFoldDB" id="A0A194PWK6"/>
<dbReference type="OrthoDB" id="9974421at2759"/>
<dbReference type="EMBL" id="KQ459590">
    <property type="protein sequence ID" value="KPI97393.1"/>
    <property type="molecule type" value="Genomic_DNA"/>
</dbReference>
<dbReference type="PANTHER" id="PTHR11005">
    <property type="entry name" value="LYSOSOMAL ACID LIPASE-RELATED"/>
    <property type="match status" value="1"/>
</dbReference>
<evidence type="ECO:0000256" key="2">
    <source>
        <dbReference type="ARBA" id="ARBA00022729"/>
    </source>
</evidence>
<evidence type="ECO:0000256" key="8">
    <source>
        <dbReference type="PIRSR" id="PIRSR000862-1"/>
    </source>
</evidence>
<reference evidence="11 12" key="1">
    <citation type="journal article" date="2015" name="Nat. Commun.">
        <title>Outbred genome sequencing and CRISPR/Cas9 gene editing in butterflies.</title>
        <authorList>
            <person name="Li X."/>
            <person name="Fan D."/>
            <person name="Zhang W."/>
            <person name="Liu G."/>
            <person name="Zhang L."/>
            <person name="Zhao L."/>
            <person name="Fang X."/>
            <person name="Chen L."/>
            <person name="Dong Y."/>
            <person name="Chen Y."/>
            <person name="Ding Y."/>
            <person name="Zhao R."/>
            <person name="Feng M."/>
            <person name="Zhu Y."/>
            <person name="Feng Y."/>
            <person name="Jiang X."/>
            <person name="Zhu D."/>
            <person name="Xiang H."/>
            <person name="Feng X."/>
            <person name="Li S."/>
            <person name="Wang J."/>
            <person name="Zhang G."/>
            <person name="Kronforst M.R."/>
            <person name="Wang W."/>
        </authorList>
    </citation>
    <scope>NUCLEOTIDE SEQUENCE [LARGE SCALE GENOMIC DNA]</scope>
    <source>
        <strain evidence="11">Ya'a_city_454_Px</strain>
        <tissue evidence="11">Whole body</tissue>
    </source>
</reference>
<dbReference type="SUPFAM" id="SSF53474">
    <property type="entry name" value="alpha/beta-Hydrolases"/>
    <property type="match status" value="1"/>
</dbReference>
<evidence type="ECO:0000256" key="4">
    <source>
        <dbReference type="ARBA" id="ARBA00022963"/>
    </source>
</evidence>
<keyword evidence="3 7" id="KW-0378">Hydrolase</keyword>
<evidence type="ECO:0000256" key="6">
    <source>
        <dbReference type="ARBA" id="ARBA00023180"/>
    </source>
</evidence>
<dbReference type="Gene3D" id="3.40.50.1820">
    <property type="entry name" value="alpha/beta hydrolase"/>
    <property type="match status" value="1"/>
</dbReference>
<evidence type="ECO:0000313" key="13">
    <source>
        <dbReference type="RefSeq" id="XP_013172134.1"/>
    </source>
</evidence>
<evidence type="ECO:0000259" key="10">
    <source>
        <dbReference type="Pfam" id="PF04083"/>
    </source>
</evidence>
<dbReference type="FunFam" id="3.40.50.1820:FF:000021">
    <property type="entry name" value="Lipase"/>
    <property type="match status" value="1"/>
</dbReference>
<evidence type="ECO:0000256" key="9">
    <source>
        <dbReference type="SAM" id="SignalP"/>
    </source>
</evidence>
<keyword evidence="2 9" id="KW-0732">Signal</keyword>
<evidence type="ECO:0000313" key="12">
    <source>
        <dbReference type="Proteomes" id="UP000053268"/>
    </source>
</evidence>
<sequence length="420" mass="47311">MSGRILLLLVAGVTIVSGRSPQSDYIDDLVRTERYSQRFSNNVKEDAKLDVPELIKKYKYPLEVHEVTTPDGYILQMHRIPHGRVQNNVPGTKRPVVFLMHGLLCSSADWIISGPGSAFGYILAEEGFDVWMGNARGNYYSRNHVELNPDNTDFWDFSWDEIGHIDLPTMIDHALAETGNEKIHYVGHSQGTTAFLVLCSLRPEYNDKIISMHAFSPVAFMAHNESPVLNAIAPFANSIKILASLIGIGEIMPNSMLLTWAGQIFCKDSAITQEICSNILFAVGGWNDAHLNTTMMPVIFGHTPAGSSVKQFAHYGQSIATKEFRRYNHGFVKNLRLYGRRSPPKYDLSNIVVPIFFYYSDNDPLSQSKDVYRLYEELGSESKVLLPLPSFGHLDYLWGIDVKPLLYDTVVQLMEVLEDQ</sequence>
<evidence type="ECO:0000313" key="11">
    <source>
        <dbReference type="EMBL" id="KPI97393.1"/>
    </source>
</evidence>
<evidence type="ECO:0000256" key="1">
    <source>
        <dbReference type="ARBA" id="ARBA00010701"/>
    </source>
</evidence>
<evidence type="ECO:0000256" key="5">
    <source>
        <dbReference type="ARBA" id="ARBA00023098"/>
    </source>
</evidence>
<keyword evidence="6" id="KW-0325">Glycoprotein</keyword>
<feature type="active site" description="Charge relay system" evidence="8">
    <location>
        <position position="393"/>
    </location>
</feature>
<feature type="active site" description="Charge relay system" evidence="8">
    <location>
        <position position="363"/>
    </location>
</feature>
<reference evidence="13" key="2">
    <citation type="submission" date="2025-04" db="UniProtKB">
        <authorList>
            <consortium name="RefSeq"/>
        </authorList>
    </citation>
    <scope>IDENTIFICATION</scope>
</reference>
<feature type="active site" description="Nucleophile" evidence="8">
    <location>
        <position position="189"/>
    </location>
</feature>
<feature type="domain" description="Partial AB-hydrolase lipase" evidence="10">
    <location>
        <begin position="51"/>
        <end position="113"/>
    </location>
</feature>
<proteinExistence type="inferred from homology"/>
<evidence type="ECO:0000256" key="3">
    <source>
        <dbReference type="ARBA" id="ARBA00022801"/>
    </source>
</evidence>
<dbReference type="Proteomes" id="UP000694872">
    <property type="component" value="Unplaced"/>
</dbReference>